<dbReference type="AlphaFoldDB" id="A0A5E4BSK8"/>
<organism evidence="6 7">
    <name type="scientific">Marmota monax</name>
    <name type="common">Woodchuck</name>
    <dbReference type="NCBI Taxonomy" id="9995"/>
    <lineage>
        <taxon>Eukaryota</taxon>
        <taxon>Metazoa</taxon>
        <taxon>Chordata</taxon>
        <taxon>Craniata</taxon>
        <taxon>Vertebrata</taxon>
        <taxon>Euteleostomi</taxon>
        <taxon>Mammalia</taxon>
        <taxon>Eutheria</taxon>
        <taxon>Euarchontoglires</taxon>
        <taxon>Glires</taxon>
        <taxon>Rodentia</taxon>
        <taxon>Sciuromorpha</taxon>
        <taxon>Sciuridae</taxon>
        <taxon>Xerinae</taxon>
        <taxon>Marmotini</taxon>
        <taxon>Marmota</taxon>
    </lineage>
</organism>
<dbReference type="Proteomes" id="UP000662637">
    <property type="component" value="Unassembled WGS sequence"/>
</dbReference>
<name>A0A5E4BSK8_MARMO</name>
<dbReference type="GO" id="GO:0042383">
    <property type="term" value="C:sarcolemma"/>
    <property type="evidence" value="ECO:0007669"/>
    <property type="project" value="TreeGrafter"/>
</dbReference>
<dbReference type="FunFam" id="2.60.120.920:FF:000024">
    <property type="entry name" value="Ryanodine receptor 3"/>
    <property type="match status" value="1"/>
</dbReference>
<dbReference type="GO" id="GO:0006941">
    <property type="term" value="P:striated muscle contraction"/>
    <property type="evidence" value="ECO:0007669"/>
    <property type="project" value="TreeGrafter"/>
</dbReference>
<evidence type="ECO:0000256" key="1">
    <source>
        <dbReference type="ARBA" id="ARBA00022568"/>
    </source>
</evidence>
<dbReference type="Pfam" id="PF21119">
    <property type="entry name" value="RYDR_Jsol"/>
    <property type="match status" value="2"/>
</dbReference>
<dbReference type="Gene3D" id="6.20.350.10">
    <property type="match status" value="1"/>
</dbReference>
<dbReference type="CDD" id="cd12879">
    <property type="entry name" value="SPRY3_RyR"/>
    <property type="match status" value="1"/>
</dbReference>
<dbReference type="EMBL" id="CABDUW010000632">
    <property type="protein sequence ID" value="VTJ72604.1"/>
    <property type="molecule type" value="Genomic_DNA"/>
</dbReference>
<evidence type="ECO:0000313" key="5">
    <source>
        <dbReference type="EMBL" id="KAF7481709.1"/>
    </source>
</evidence>
<reference evidence="6 7" key="1">
    <citation type="submission" date="2019-04" db="EMBL/GenBank/DDBJ databases">
        <authorList>
            <person name="Alioto T."/>
            <person name="Alioto T."/>
        </authorList>
    </citation>
    <scope>NUCLEOTIDE SEQUENCE [LARGE SCALE GENOMIC DNA]</scope>
</reference>
<gene>
    <name evidence="5" type="ORF">GHT09_007046</name>
    <name evidence="6" type="ORF">MONAX_5E039946</name>
</gene>
<dbReference type="SUPFAM" id="SSF49899">
    <property type="entry name" value="Concanavalin A-like lectins/glucanases"/>
    <property type="match status" value="2"/>
</dbReference>
<dbReference type="InterPro" id="IPR003877">
    <property type="entry name" value="SPRY_dom"/>
</dbReference>
<dbReference type="EMBL" id="WJEC01000677">
    <property type="protein sequence ID" value="KAF7481709.1"/>
    <property type="molecule type" value="Genomic_DNA"/>
</dbReference>
<dbReference type="Pfam" id="PF00622">
    <property type="entry name" value="SPRY"/>
    <property type="match status" value="2"/>
</dbReference>
<evidence type="ECO:0000313" key="7">
    <source>
        <dbReference type="Proteomes" id="UP000335636"/>
    </source>
</evidence>
<dbReference type="SMART" id="SM00449">
    <property type="entry name" value="SPRY"/>
    <property type="match status" value="2"/>
</dbReference>
<dbReference type="GO" id="GO:0005219">
    <property type="term" value="F:ryanodine-sensitive calcium-release channel activity"/>
    <property type="evidence" value="ECO:0007669"/>
    <property type="project" value="TreeGrafter"/>
</dbReference>
<protein>
    <recommendedName>
        <fullName evidence="4">B30.2/SPRY domain-containing protein</fullName>
    </recommendedName>
</protein>
<keyword evidence="1" id="KW-0109">Calcium transport</keyword>
<keyword evidence="7" id="KW-1185">Reference proteome</keyword>
<dbReference type="GO" id="GO:0005790">
    <property type="term" value="C:smooth endoplasmic reticulum"/>
    <property type="evidence" value="ECO:0007669"/>
    <property type="project" value="TreeGrafter"/>
</dbReference>
<dbReference type="CDD" id="cd12878">
    <property type="entry name" value="SPRY2_RyR"/>
    <property type="match status" value="1"/>
</dbReference>
<keyword evidence="2" id="KW-0107">Calcium channel</keyword>
<sequence length="908" mass="102848">MSNGYKPAPLDLSDVKLLPPQEILVDKLAENAHNVWAKDRIKQGWTYGIQQDLKNKRNPRLVPYALLDERTKKSNRDSLREAVRTFIGYGYNIEPSDQELADPAVEKVSIDKIRFFRVERSYAVRSGKWYFEFEVVTGGDMRVGWARPGCRPDIELGVDDQAFVFEGSRGQRWHQGSGYFGRTWQPGDVVGCMINLDDASMIFTLNGELLITNKGSELAFADYEIENGFVPICSLGLSQIGRMNLGMDASTFKFYTMCGLQEGFEPFAVNMNRDVAMWFSKRLPTFVNVPKDHPHIEVVRIDGTMDSPPCLKVTHKTFGTQNSNANMIYCRLSMPVECHSSFSHSPCLDSEAFQKRKQMQEILSHTTTQCYYAIRIFAGQDPSCVWVGWVTPDYHLYSEKFDLNKNCTVTVTLGDERGRVHESVKRSNCYMVWGGDIVASSQRSSRSNVDLEIGCLVDLAMGMLSFSANGKELGTCYQNAMPLSAAIFKSEEKNPVPQCPPRLDVQTIQPVLWSRMPNSFLKVETERVSERHGWVVQCLEPLQMMALHIPEENRCVDILELCEQEDLMQFHYHTLRLYSAVCALGNSRVAYALCSHVDLSQLFYTIDNKYLPGLLRSGFYDLLISIHLANAKERKLMMKNEYIIPITSTTRNIRLYPDESKRHGLPGVGLRTCLKPGFRFSTPCFVVTSEEHQKQSPEIPLEILKTKALSMLTEAVHCSGAHIRDPVGGSVEFQFVPVLKLIGTLLVMGVFGDDDVRQILLLIDPSVFGEHSGESEEGAEKEEVTQVEEKAVEAGEKTSKEPPIKGLLQTRLPESVKLQINMLLNFQLGENCPCPEEIREELYDFHEDLLAHCGVPWEEEEEEDEDTTWAGKLCALVHKIRGPPKQEKEPPTEEEERCPNSAYRFDLC</sequence>
<keyword evidence="1" id="KW-0406">Ion transport</keyword>
<dbReference type="InterPro" id="IPR043136">
    <property type="entry name" value="B30.2/SPRY_sf"/>
</dbReference>
<dbReference type="InterPro" id="IPR013320">
    <property type="entry name" value="ConA-like_dom_sf"/>
</dbReference>
<dbReference type="InterPro" id="IPR015925">
    <property type="entry name" value="Ryanodine_IP3_receptor"/>
</dbReference>
<dbReference type="GO" id="GO:0014808">
    <property type="term" value="P:release of sequestered calcium ion into cytosol by sarcoplasmic reticulum"/>
    <property type="evidence" value="ECO:0007669"/>
    <property type="project" value="TreeGrafter"/>
</dbReference>
<keyword evidence="2" id="KW-0407">Ion channel</keyword>
<dbReference type="GO" id="GO:0034704">
    <property type="term" value="C:calcium channel complex"/>
    <property type="evidence" value="ECO:0007669"/>
    <property type="project" value="TreeGrafter"/>
</dbReference>
<dbReference type="Pfam" id="PF02026">
    <property type="entry name" value="RyR"/>
    <property type="match status" value="1"/>
</dbReference>
<feature type="domain" description="B30.2/SPRY" evidence="4">
    <location>
        <begin position="54"/>
        <end position="250"/>
    </location>
</feature>
<dbReference type="InterPro" id="IPR001870">
    <property type="entry name" value="B30.2/SPRY"/>
</dbReference>
<evidence type="ECO:0000259" key="4">
    <source>
        <dbReference type="PROSITE" id="PS50188"/>
    </source>
</evidence>
<feature type="region of interest" description="Disordered" evidence="3">
    <location>
        <begin position="881"/>
        <end position="908"/>
    </location>
</feature>
<reference evidence="5" key="2">
    <citation type="submission" date="2020-08" db="EMBL/GenBank/DDBJ databases">
        <authorList>
            <person name="Shumante A."/>
            <person name="Zimin A.V."/>
            <person name="Puiu D."/>
            <person name="Salzberg S.L."/>
        </authorList>
    </citation>
    <scope>NUCLEOTIDE SEQUENCE</scope>
    <source>
        <strain evidence="5">WC2-LM</strain>
        <tissue evidence="5">Liver</tissue>
    </source>
</reference>
<dbReference type="PANTHER" id="PTHR46399">
    <property type="entry name" value="B30.2/SPRY DOMAIN-CONTAINING PROTEIN"/>
    <property type="match status" value="1"/>
</dbReference>
<dbReference type="Proteomes" id="UP000335636">
    <property type="component" value="Unassembled WGS sequence"/>
</dbReference>
<dbReference type="GO" id="GO:0030018">
    <property type="term" value="C:Z disc"/>
    <property type="evidence" value="ECO:0007669"/>
    <property type="project" value="TreeGrafter"/>
</dbReference>
<dbReference type="InterPro" id="IPR048581">
    <property type="entry name" value="RYDR_Jsol"/>
</dbReference>
<evidence type="ECO:0000313" key="6">
    <source>
        <dbReference type="EMBL" id="VTJ72604.1"/>
    </source>
</evidence>
<keyword evidence="1" id="KW-0106">Calcium</keyword>
<evidence type="ECO:0000256" key="3">
    <source>
        <dbReference type="SAM" id="MobiDB-lite"/>
    </source>
</evidence>
<dbReference type="InterPro" id="IPR035764">
    <property type="entry name" value="SPRY2_RyR"/>
</dbReference>
<proteinExistence type="predicted"/>
<dbReference type="PANTHER" id="PTHR46399:SF9">
    <property type="entry name" value="RYANODINE RECEPTOR 3"/>
    <property type="match status" value="1"/>
</dbReference>
<dbReference type="Gene3D" id="2.60.120.920">
    <property type="match status" value="2"/>
</dbReference>
<dbReference type="InterPro" id="IPR003032">
    <property type="entry name" value="Ryanodine_rcpt"/>
</dbReference>
<dbReference type="GO" id="GO:0033017">
    <property type="term" value="C:sarcoplasmic reticulum membrane"/>
    <property type="evidence" value="ECO:0007669"/>
    <property type="project" value="TreeGrafter"/>
</dbReference>
<dbReference type="InterPro" id="IPR035762">
    <property type="entry name" value="SPRY3_RyR"/>
</dbReference>
<dbReference type="FunFam" id="2.60.120.920:FF:000003">
    <property type="entry name" value="ryanodine receptor isoform X2"/>
    <property type="match status" value="1"/>
</dbReference>
<evidence type="ECO:0000256" key="2">
    <source>
        <dbReference type="ARBA" id="ARBA00022673"/>
    </source>
</evidence>
<accession>A0A5E4BSK8</accession>
<dbReference type="PROSITE" id="PS50188">
    <property type="entry name" value="B302_SPRY"/>
    <property type="match status" value="1"/>
</dbReference>
<keyword evidence="1" id="KW-0813">Transport</keyword>